<keyword evidence="1" id="KW-0812">Transmembrane</keyword>
<protein>
    <submittedName>
        <fullName evidence="2">DUF4293 domain-containing protein</fullName>
    </submittedName>
</protein>
<proteinExistence type="predicted"/>
<dbReference type="InterPro" id="IPR025635">
    <property type="entry name" value="DUF4293"/>
</dbReference>
<feature type="transmembrane region" description="Helical" evidence="1">
    <location>
        <begin position="34"/>
        <end position="54"/>
    </location>
</feature>
<feature type="transmembrane region" description="Helical" evidence="1">
    <location>
        <begin position="95"/>
        <end position="115"/>
    </location>
</feature>
<evidence type="ECO:0000256" key="1">
    <source>
        <dbReference type="SAM" id="Phobius"/>
    </source>
</evidence>
<feature type="transmembrane region" description="Helical" evidence="1">
    <location>
        <begin position="61"/>
        <end position="83"/>
    </location>
</feature>
<accession>A0ABT3HUV8</accession>
<evidence type="ECO:0000313" key="3">
    <source>
        <dbReference type="Proteomes" id="UP001163731"/>
    </source>
</evidence>
<dbReference type="RefSeq" id="WP_264748826.1">
    <property type="nucleotide sequence ID" value="NZ_JAPDHW010000002.1"/>
</dbReference>
<dbReference type="EMBL" id="JAPDHW010000002">
    <property type="protein sequence ID" value="MCW3167572.1"/>
    <property type="molecule type" value="Genomic_DNA"/>
</dbReference>
<keyword evidence="1" id="KW-1133">Transmembrane helix</keyword>
<organism evidence="2 3">
    <name type="scientific">Chryseobacterium kimseyorum</name>
    <dbReference type="NCBI Taxonomy" id="2984028"/>
    <lineage>
        <taxon>Bacteria</taxon>
        <taxon>Pseudomonadati</taxon>
        <taxon>Bacteroidota</taxon>
        <taxon>Flavobacteriia</taxon>
        <taxon>Flavobacteriales</taxon>
        <taxon>Weeksellaceae</taxon>
        <taxon>Chryseobacterium group</taxon>
        <taxon>Chryseobacterium</taxon>
    </lineage>
</organism>
<keyword evidence="1" id="KW-0472">Membrane</keyword>
<gene>
    <name evidence="2" type="ORF">OMO38_03440</name>
</gene>
<name>A0ABT3HUV8_9FLAO</name>
<comment type="caution">
    <text evidence="2">The sequence shown here is derived from an EMBL/GenBank/DDBJ whole genome shotgun (WGS) entry which is preliminary data.</text>
</comment>
<reference evidence="2" key="1">
    <citation type="submission" date="2022-10" db="EMBL/GenBank/DDBJ databases">
        <title>Chryseobacterium babae sp. nov. isolated from the gut of the beetle Oryctes rhinoceros, and Chryseobacterium kimseyorum sp. nov., isolated from a stick insect rearing cage.</title>
        <authorList>
            <person name="Shelomi M."/>
            <person name="Han C.-J."/>
            <person name="Chen W.-M."/>
            <person name="Chen H.-K."/>
            <person name="Liaw S.-J."/>
            <person name="Muhle E."/>
            <person name="Clermont D."/>
        </authorList>
    </citation>
    <scope>NUCLEOTIDE SEQUENCE</scope>
    <source>
        <strain evidence="2">09-1422</strain>
    </source>
</reference>
<dbReference type="Pfam" id="PF14126">
    <property type="entry name" value="DUF4293"/>
    <property type="match status" value="1"/>
</dbReference>
<keyword evidence="3" id="KW-1185">Reference proteome</keyword>
<dbReference type="Proteomes" id="UP001163731">
    <property type="component" value="Unassembled WGS sequence"/>
</dbReference>
<evidence type="ECO:0000313" key="2">
    <source>
        <dbReference type="EMBL" id="MCW3167572.1"/>
    </source>
</evidence>
<sequence>MLQRIQTIWILLSVLAAAFLYITGQDVEVFGNTPIISISSIVLVLIGAFSLFSFKNRKRQIMLNNISIIINALLIGILVYWMQNLSGGIDFPEKGIEPVFPLIAVICLFLANVFIKKDERLVKSVDRLR</sequence>